<dbReference type="Proteomes" id="UP001172102">
    <property type="component" value="Unassembled WGS sequence"/>
</dbReference>
<dbReference type="Gene3D" id="3.10.50.10">
    <property type="match status" value="1"/>
</dbReference>
<protein>
    <recommendedName>
        <fullName evidence="4">chitinase</fullName>
        <ecNumber evidence="4">3.2.1.14</ecNumber>
    </recommendedName>
</protein>
<keyword evidence="5" id="KW-0964">Secreted</keyword>
<evidence type="ECO:0000313" key="17">
    <source>
        <dbReference type="EMBL" id="KAK0716035.1"/>
    </source>
</evidence>
<dbReference type="Gene3D" id="3.10.350.10">
    <property type="entry name" value="LysM domain"/>
    <property type="match status" value="2"/>
</dbReference>
<dbReference type="PANTHER" id="PTHR47700">
    <property type="entry name" value="V CHITINASE, PUTATIVE (AFU_ORTHOLOGUE AFUA_6G13720)-RELATED"/>
    <property type="match status" value="1"/>
</dbReference>
<dbReference type="SUPFAM" id="SSF57016">
    <property type="entry name" value="Plant lectins/antimicrobial peptides"/>
    <property type="match status" value="1"/>
</dbReference>
<accession>A0AA40AHN6</accession>
<evidence type="ECO:0000256" key="8">
    <source>
        <dbReference type="ARBA" id="ARBA00023024"/>
    </source>
</evidence>
<dbReference type="PANTHER" id="PTHR47700:SF2">
    <property type="entry name" value="CHITINASE"/>
    <property type="match status" value="1"/>
</dbReference>
<evidence type="ECO:0000313" key="18">
    <source>
        <dbReference type="Proteomes" id="UP001172102"/>
    </source>
</evidence>
<evidence type="ECO:0000256" key="6">
    <source>
        <dbReference type="ARBA" id="ARBA00022669"/>
    </source>
</evidence>
<gene>
    <name evidence="17" type="ORF">B0H67DRAFT_488591</name>
</gene>
<dbReference type="GO" id="GO:0000272">
    <property type="term" value="P:polysaccharide catabolic process"/>
    <property type="evidence" value="ECO:0007669"/>
    <property type="project" value="UniProtKB-KW"/>
</dbReference>
<evidence type="ECO:0000256" key="10">
    <source>
        <dbReference type="ARBA" id="ARBA00023277"/>
    </source>
</evidence>
<dbReference type="InterPro" id="IPR017853">
    <property type="entry name" value="GH"/>
</dbReference>
<keyword evidence="8" id="KW-0146">Chitin degradation</keyword>
<dbReference type="GO" id="GO:0006032">
    <property type="term" value="P:chitin catabolic process"/>
    <property type="evidence" value="ECO:0007669"/>
    <property type="project" value="UniProtKB-KW"/>
</dbReference>
<dbReference type="Gene3D" id="3.30.60.10">
    <property type="entry name" value="Endochitinase-like"/>
    <property type="match status" value="1"/>
</dbReference>
<dbReference type="InterPro" id="IPR053214">
    <property type="entry name" value="LysM12-like"/>
</dbReference>
<dbReference type="InterPro" id="IPR036861">
    <property type="entry name" value="Endochitinase-like_sf"/>
</dbReference>
<evidence type="ECO:0000259" key="16">
    <source>
        <dbReference type="PROSITE" id="PS51910"/>
    </source>
</evidence>
<dbReference type="InterPro" id="IPR018392">
    <property type="entry name" value="LysM"/>
</dbReference>
<name>A0AA40AHN6_9PEZI</name>
<comment type="similarity">
    <text evidence="3">Belongs to the glycosyl hydrolase 18 family. Chitinase class V subfamily.</text>
</comment>
<keyword evidence="11 13" id="KW-0326">Glycosidase</keyword>
<evidence type="ECO:0000256" key="7">
    <source>
        <dbReference type="ARBA" id="ARBA00022801"/>
    </source>
</evidence>
<proteinExistence type="inferred from homology"/>
<feature type="domain" description="GH18" evidence="16">
    <location>
        <begin position="529"/>
        <end position="887"/>
    </location>
</feature>
<feature type="compositionally biased region" description="Basic and acidic residues" evidence="14">
    <location>
        <begin position="1188"/>
        <end position="1207"/>
    </location>
</feature>
<comment type="caution">
    <text evidence="17">The sequence shown here is derived from an EMBL/GenBank/DDBJ whole genome shotgun (WGS) entry which is preliminary data.</text>
</comment>
<dbReference type="EMBL" id="JAUKUA010000004">
    <property type="protein sequence ID" value="KAK0716035.1"/>
    <property type="molecule type" value="Genomic_DNA"/>
</dbReference>
<dbReference type="CDD" id="cd00035">
    <property type="entry name" value="ChtBD1"/>
    <property type="match status" value="1"/>
</dbReference>
<dbReference type="InterPro" id="IPR036779">
    <property type="entry name" value="LysM_dom_sf"/>
</dbReference>
<keyword evidence="7 13" id="KW-0378">Hydrolase</keyword>
<dbReference type="EC" id="3.2.1.14" evidence="4"/>
<evidence type="ECO:0000256" key="4">
    <source>
        <dbReference type="ARBA" id="ARBA00012729"/>
    </source>
</evidence>
<evidence type="ECO:0000256" key="13">
    <source>
        <dbReference type="RuleBase" id="RU000489"/>
    </source>
</evidence>
<dbReference type="PROSITE" id="PS01095">
    <property type="entry name" value="GH18_1"/>
    <property type="match status" value="1"/>
</dbReference>
<dbReference type="PROSITE" id="PS51782">
    <property type="entry name" value="LYSM"/>
    <property type="match status" value="2"/>
</dbReference>
<evidence type="ECO:0000256" key="12">
    <source>
        <dbReference type="ARBA" id="ARBA00023326"/>
    </source>
</evidence>
<keyword evidence="18" id="KW-1185">Reference proteome</keyword>
<evidence type="ECO:0000256" key="1">
    <source>
        <dbReference type="ARBA" id="ARBA00000822"/>
    </source>
</evidence>
<evidence type="ECO:0000256" key="3">
    <source>
        <dbReference type="ARBA" id="ARBA00008682"/>
    </source>
</evidence>
<reference evidence="17" key="1">
    <citation type="submission" date="2023-06" db="EMBL/GenBank/DDBJ databases">
        <title>Genome-scale phylogeny and comparative genomics of the fungal order Sordariales.</title>
        <authorList>
            <consortium name="Lawrence Berkeley National Laboratory"/>
            <person name="Hensen N."/>
            <person name="Bonometti L."/>
            <person name="Westerberg I."/>
            <person name="Brannstrom I.O."/>
            <person name="Guillou S."/>
            <person name="Cros-Aarteil S."/>
            <person name="Calhoun S."/>
            <person name="Haridas S."/>
            <person name="Kuo A."/>
            <person name="Mondo S."/>
            <person name="Pangilinan J."/>
            <person name="Riley R."/>
            <person name="Labutti K."/>
            <person name="Andreopoulos B."/>
            <person name="Lipzen A."/>
            <person name="Chen C."/>
            <person name="Yanf M."/>
            <person name="Daum C."/>
            <person name="Ng V."/>
            <person name="Clum A."/>
            <person name="Steindorff A."/>
            <person name="Ohm R."/>
            <person name="Martin F."/>
            <person name="Silar P."/>
            <person name="Natvig D."/>
            <person name="Lalanne C."/>
            <person name="Gautier V."/>
            <person name="Ament-Velasquez S.L."/>
            <person name="Kruys A."/>
            <person name="Hutchinson M.I."/>
            <person name="Powell A.J."/>
            <person name="Barry K."/>
            <person name="Miller A.N."/>
            <person name="Grigoriev I.V."/>
            <person name="Debuchy R."/>
            <person name="Gladieux P."/>
            <person name="Thoren M.H."/>
            <person name="Johannesson H."/>
        </authorList>
    </citation>
    <scope>NUCLEOTIDE SEQUENCE</scope>
    <source>
        <strain evidence="17">SMH4607-1</strain>
    </source>
</reference>
<keyword evidence="6" id="KW-0147">Chitin-binding</keyword>
<feature type="domain" description="LysM" evidence="15">
    <location>
        <begin position="314"/>
        <end position="362"/>
    </location>
</feature>
<dbReference type="GO" id="GO:0005576">
    <property type="term" value="C:extracellular region"/>
    <property type="evidence" value="ECO:0007669"/>
    <property type="project" value="UniProtKB-SubCell"/>
</dbReference>
<feature type="region of interest" description="Disordered" evidence="14">
    <location>
        <begin position="1184"/>
        <end position="1231"/>
    </location>
</feature>
<dbReference type="Pfam" id="PF01476">
    <property type="entry name" value="LysM"/>
    <property type="match status" value="1"/>
</dbReference>
<dbReference type="Gene3D" id="3.20.20.80">
    <property type="entry name" value="Glycosidases"/>
    <property type="match status" value="1"/>
</dbReference>
<organism evidence="17 18">
    <name type="scientific">Lasiosphaeris hirsuta</name>
    <dbReference type="NCBI Taxonomy" id="260670"/>
    <lineage>
        <taxon>Eukaryota</taxon>
        <taxon>Fungi</taxon>
        <taxon>Dikarya</taxon>
        <taxon>Ascomycota</taxon>
        <taxon>Pezizomycotina</taxon>
        <taxon>Sordariomycetes</taxon>
        <taxon>Sordariomycetidae</taxon>
        <taxon>Sordariales</taxon>
        <taxon>Lasiosphaeriaceae</taxon>
        <taxon>Lasiosphaeris</taxon>
    </lineage>
</organism>
<keyword evidence="12" id="KW-0624">Polysaccharide degradation</keyword>
<dbReference type="InterPro" id="IPR001579">
    <property type="entry name" value="Glyco_hydro_18_chit_AS"/>
</dbReference>
<sequence>MRANILLSVGLARAAINLDGSPAVAPAGPGDPSPLGDINEYVAERHDCPLPCGDLTDVKTWIRYHSVQRLERCGEPMLMQLSVYHPLDDPLYDLVIHTCTTNRDGGVAPPTSKPASQHHKRSPQLHTSPLDMAQACKSTGSPTNASVQVFTKGSGTGGGQAPDQEASVLLQGIKAFFGAAENCNENFLFARLNYTLAGVYVGKRLGKQTVESVLQPLAEHLRSGGLGRNHTIVQVCGGGRDPETGFGIVFNVVGNLPVVQKTVADWAKGICATAEPGGSVQHLEGGKLFTIAAAPPAISNSTIFSRLLKRATCRWIEVESGNGCDALARRCGIPSADFYKYNTKPGLCSSPGGLFPGDFVCCSAGDPYVPPKPSANADGSCKSHDIAQGETCAVVAKTYGITVDDIESWNKGKTWAWTECRGMQWGYNMCVSPGSPPLPRPQTGVVCGPMKPGTTLPISDSGQGLASLNPCPLKACCSNWGYCGVFSSHCDVHAPANAGPGAKLEGYQNTCVSNCGMELKSNSGAPVKFSRIGYYEAFNFDRDCLWLKAKNANTDGTYTHMHWAFADIDKASWKVVINDTHEQWADFKKLPLKRIVSLGGWAYSTEAPNAFTLRSAIIDNRETFAANIAQFVKSEGIDGIDIDWEYPGAPDIYINGQVIGQQTDGANYLAFLSSLRRKLPSGASLSIAAPASYWYLKAFPIDRISAVVDYIVYMTYDLHGQWDYDKPNSFDSCPSGKCIRSHVNLTETRNMLAMVMKAGVPGNKIFVGEASYGRSFHMAKDGCWEAMCDFTGTLTQSDAAPGKCTKTPGYLGYAEVLEIVARGDGAKVFHDGSSNTDVMLYQGDYIGYLTPTSKDTRRADWKALNFAGSVDWAVDLQSFSNDDMNKYPSGDKQVEGEGCIGGADDTVNTAKLCAFSCALGYCPASYCSCTELGDLLPYPAIRSSGDNVIAEDATSLELGRLCKFACRFGYCPEGACLVLPPEPVQNKNPDQMNTLELREWLNSLGKCQIYKDGSKRDISVAQCRTHCKPQVDAATAEGRTTNYGCMAFQPGTGPFVWTHDPQMGDYAPGNCLCDNWLANEIADTVIEALPAIAQIGCYIMMSTLKTLVTAGLQFIPGVGKVLDAALDMAMTAADIVNTIYPQGEDPGGAFDLWLSPCGGSDLVPEEIKKVFDILSQATDLLGGRGSRTSKDVKDKYKGKGKKGDDGNPRGTKRPAPTGGPNGNANKKDKKCHVRDAVRKISHHTRRSASCSGDVEHRKETVITSISWKANAGKTQIGKECSLTHKHACYHYSSALRSNAAWSTLTCPQIAAITSKKRLNGPAVRAWSVQHNGQGWQKYIRDNQKGANCQRDEYPPVYLLEATDTAYANGGKDNAGGQAIRWIPSWDNGGAGDEFAHICFNPQCEEVKEGDFAGLLRAAGASRTVDGHATKGVDGGQTKVDQTFFMATMDKRPEFTWTKWGHAGNGAASDGLRENPCWPSQLAPDDPGFALLTNDPFYGGKAPVYDYKAKVTATPMPTRKGAVKRTVEAVTVPRTTLVTRTIEVTAPTVTSMPEVTDLPDCSSYEDYYDDY</sequence>
<dbReference type="SUPFAM" id="SSF51445">
    <property type="entry name" value="(Trans)glycosidases"/>
    <property type="match status" value="1"/>
</dbReference>
<dbReference type="Pfam" id="PF00704">
    <property type="entry name" value="Glyco_hydro_18"/>
    <property type="match status" value="1"/>
</dbReference>
<evidence type="ECO:0000256" key="5">
    <source>
        <dbReference type="ARBA" id="ARBA00022525"/>
    </source>
</evidence>
<evidence type="ECO:0000256" key="11">
    <source>
        <dbReference type="ARBA" id="ARBA00023295"/>
    </source>
</evidence>
<dbReference type="PROSITE" id="PS51910">
    <property type="entry name" value="GH18_2"/>
    <property type="match status" value="1"/>
</dbReference>
<comment type="catalytic activity">
    <reaction evidence="1">
        <text>Random endo-hydrolysis of N-acetyl-beta-D-glucosaminide (1-&gt;4)-beta-linkages in chitin and chitodextrins.</text>
        <dbReference type="EC" id="3.2.1.14"/>
    </reaction>
</comment>
<keyword evidence="10" id="KW-0119">Carbohydrate metabolism</keyword>
<comment type="subcellular location">
    <subcellularLocation>
        <location evidence="2">Secreted</location>
    </subcellularLocation>
</comment>
<dbReference type="Pfam" id="PF00187">
    <property type="entry name" value="Chitin_bind_1"/>
    <property type="match status" value="1"/>
</dbReference>
<dbReference type="SUPFAM" id="SSF54556">
    <property type="entry name" value="Chitinase insertion domain"/>
    <property type="match status" value="1"/>
</dbReference>
<dbReference type="GO" id="GO:0008843">
    <property type="term" value="F:endochitinase activity"/>
    <property type="evidence" value="ECO:0007669"/>
    <property type="project" value="UniProtKB-EC"/>
</dbReference>
<dbReference type="GO" id="GO:0008061">
    <property type="term" value="F:chitin binding"/>
    <property type="evidence" value="ECO:0007669"/>
    <property type="project" value="UniProtKB-KW"/>
</dbReference>
<dbReference type="SMART" id="SM00257">
    <property type="entry name" value="LysM"/>
    <property type="match status" value="2"/>
</dbReference>
<dbReference type="SMART" id="SM00636">
    <property type="entry name" value="Glyco_18"/>
    <property type="match status" value="1"/>
</dbReference>
<feature type="region of interest" description="Disordered" evidence="14">
    <location>
        <begin position="103"/>
        <end position="126"/>
    </location>
</feature>
<evidence type="ECO:0000256" key="2">
    <source>
        <dbReference type="ARBA" id="ARBA00004613"/>
    </source>
</evidence>
<dbReference type="SUPFAM" id="SSF54106">
    <property type="entry name" value="LysM domain"/>
    <property type="match status" value="1"/>
</dbReference>
<evidence type="ECO:0000259" key="15">
    <source>
        <dbReference type="PROSITE" id="PS51782"/>
    </source>
</evidence>
<dbReference type="CDD" id="cd00118">
    <property type="entry name" value="LysM"/>
    <property type="match status" value="1"/>
</dbReference>
<keyword evidence="9" id="KW-0843">Virulence</keyword>
<feature type="domain" description="LysM" evidence="15">
    <location>
        <begin position="382"/>
        <end position="431"/>
    </location>
</feature>
<dbReference type="InterPro" id="IPR001223">
    <property type="entry name" value="Glyco_hydro18_cat"/>
</dbReference>
<dbReference type="InterPro" id="IPR029070">
    <property type="entry name" value="Chitinase_insertion_sf"/>
</dbReference>
<dbReference type="InterPro" id="IPR011583">
    <property type="entry name" value="Chitinase_II/V-like_cat"/>
</dbReference>
<dbReference type="InterPro" id="IPR001002">
    <property type="entry name" value="Chitin-bd_1"/>
</dbReference>
<evidence type="ECO:0000256" key="9">
    <source>
        <dbReference type="ARBA" id="ARBA00023026"/>
    </source>
</evidence>
<evidence type="ECO:0000256" key="14">
    <source>
        <dbReference type="SAM" id="MobiDB-lite"/>
    </source>
</evidence>